<dbReference type="EMBL" id="CP056573">
    <property type="protein sequence ID" value="QLV29233.1"/>
    <property type="molecule type" value="Genomic_DNA"/>
</dbReference>
<name>A0AAE2B1A5_CITFR</name>
<evidence type="ECO:0000313" key="2">
    <source>
        <dbReference type="EMBL" id="QLV29233.1"/>
    </source>
</evidence>
<keyword evidence="1" id="KW-0732">Signal</keyword>
<evidence type="ECO:0000313" key="3">
    <source>
        <dbReference type="Proteomes" id="UP000512222"/>
    </source>
</evidence>
<proteinExistence type="predicted"/>
<reference evidence="3" key="1">
    <citation type="submission" date="2020-06" db="EMBL/GenBank/DDBJ databases">
        <title>REHAB project genomes.</title>
        <authorList>
            <person name="Shaw L.P."/>
        </authorList>
    </citation>
    <scope>NUCLEOTIDE SEQUENCE [LARGE SCALE GENOMIC DNA]</scope>
    <source>
        <strain evidence="3">RHBSTW-00370</strain>
    </source>
</reference>
<dbReference type="RefSeq" id="WP_044715551.1">
    <property type="nucleotide sequence ID" value="NZ_BGLH01000061.1"/>
</dbReference>
<feature type="chain" id="PRO_5044470886" evidence="1">
    <location>
        <begin position="21"/>
        <end position="172"/>
    </location>
</feature>
<gene>
    <name evidence="2" type="ORF">HV178_04250</name>
</gene>
<dbReference type="Proteomes" id="UP000512222">
    <property type="component" value="Chromosome"/>
</dbReference>
<dbReference type="AlphaFoldDB" id="A0AAE2B1A5"/>
<feature type="signal peptide" evidence="1">
    <location>
        <begin position="1"/>
        <end position="20"/>
    </location>
</feature>
<evidence type="ECO:0000256" key="1">
    <source>
        <dbReference type="SAM" id="SignalP"/>
    </source>
</evidence>
<sequence length="172" mass="19609">MTKYFAPILSLLIFSSTSMADCNSNSSFCYYTKFGILDQITRSTSGDDYSYLTLNGVNIYKAKTDYMSFMDDDMLDDDMGFFKNNKYFTTKTVITYTLNERCLDRIDYQGFCSISVVLDFSGDKPVISNGFTPDSGNSVIDWVSWGKANAIIVFEDESKFKYMNGHVERIVK</sequence>
<accession>A0AAE2B1A5</accession>
<organism evidence="2 3">
    <name type="scientific">Citrobacter freundii</name>
    <dbReference type="NCBI Taxonomy" id="546"/>
    <lineage>
        <taxon>Bacteria</taxon>
        <taxon>Pseudomonadati</taxon>
        <taxon>Pseudomonadota</taxon>
        <taxon>Gammaproteobacteria</taxon>
        <taxon>Enterobacterales</taxon>
        <taxon>Enterobacteriaceae</taxon>
        <taxon>Citrobacter</taxon>
        <taxon>Citrobacter freundii complex</taxon>
    </lineage>
</organism>
<protein>
    <submittedName>
        <fullName evidence="2">Uncharacterized protein</fullName>
    </submittedName>
</protein>